<evidence type="ECO:0000313" key="5">
    <source>
        <dbReference type="Proteomes" id="UP001071230"/>
    </source>
</evidence>
<keyword evidence="1" id="KW-0472">Membrane</keyword>
<dbReference type="Gene3D" id="2.60.200.20">
    <property type="match status" value="1"/>
</dbReference>
<evidence type="ECO:0000256" key="1">
    <source>
        <dbReference type="SAM" id="Phobius"/>
    </source>
</evidence>
<dbReference type="InterPro" id="IPR000253">
    <property type="entry name" value="FHA_dom"/>
</dbReference>
<feature type="domain" description="FHA" evidence="2">
    <location>
        <begin position="69"/>
        <end position="118"/>
    </location>
</feature>
<dbReference type="PANTHER" id="PTHR23308">
    <property type="entry name" value="NUCLEAR INHIBITOR OF PROTEIN PHOSPHATASE-1"/>
    <property type="match status" value="1"/>
</dbReference>
<gene>
    <name evidence="4" type="ORF">DEACI_0835</name>
    <name evidence="3" type="ORF">DEACI_3435</name>
</gene>
<dbReference type="EMBL" id="LR746496">
    <property type="protein sequence ID" value="CAA7602756.1"/>
    <property type="molecule type" value="Genomic_DNA"/>
</dbReference>
<protein>
    <submittedName>
        <fullName evidence="3">FHA domain protein</fullName>
    </submittedName>
    <submittedName>
        <fullName evidence="4">FHA domain-containing protein</fullName>
    </submittedName>
</protein>
<feature type="transmembrane region" description="Helical" evidence="1">
    <location>
        <begin position="6"/>
        <end position="29"/>
    </location>
</feature>
<dbReference type="AlphaFoldDB" id="A0A8S0XCR4"/>
<keyword evidence="5" id="KW-1185">Reference proteome</keyword>
<dbReference type="InterPro" id="IPR008984">
    <property type="entry name" value="SMAD_FHA_dom_sf"/>
</dbReference>
<dbReference type="PROSITE" id="PS50006">
    <property type="entry name" value="FHA_DOMAIN"/>
    <property type="match status" value="1"/>
</dbReference>
<dbReference type="EMBL" id="CDGJ01000027">
    <property type="protein sequence ID" value="CEJ06387.1"/>
    <property type="molecule type" value="Genomic_DNA"/>
</dbReference>
<sequence>MQAILIIGRLLFVALIYLFLFRILTVLIADLQVKGLFRPREKEFGQLEVLNGTETLPKGRRFRVDNRGLSVGRGKNNDIIMPDHFVSLDHAVFRRQKGVTMLEDLGSTNGTWVNGERINSPVQLVIGDYVKIGSITFQYTRWQNENSKLQ</sequence>
<reference evidence="4" key="1">
    <citation type="submission" date="2014-11" db="EMBL/GenBank/DDBJ databases">
        <authorList>
            <person name="Hornung B.V."/>
        </authorList>
    </citation>
    <scope>NUCLEOTIDE SEQUENCE</scope>
    <source>
        <strain evidence="4">INE</strain>
    </source>
</reference>
<dbReference type="SMART" id="SM00240">
    <property type="entry name" value="FHA"/>
    <property type="match status" value="1"/>
</dbReference>
<proteinExistence type="predicted"/>
<evidence type="ECO:0000313" key="3">
    <source>
        <dbReference type="EMBL" id="CAA7602756.1"/>
    </source>
</evidence>
<accession>A0A8S0XCR4</accession>
<dbReference type="SUPFAM" id="SSF49879">
    <property type="entry name" value="SMAD/FHA domain"/>
    <property type="match status" value="1"/>
</dbReference>
<keyword evidence="1" id="KW-1133">Transmembrane helix</keyword>
<organism evidence="3">
    <name type="scientific">Acididesulfobacillus acetoxydans</name>
    <dbReference type="NCBI Taxonomy" id="1561005"/>
    <lineage>
        <taxon>Bacteria</taxon>
        <taxon>Bacillati</taxon>
        <taxon>Bacillota</taxon>
        <taxon>Clostridia</taxon>
        <taxon>Eubacteriales</taxon>
        <taxon>Peptococcaceae</taxon>
        <taxon>Acididesulfobacillus</taxon>
    </lineage>
</organism>
<dbReference type="CDD" id="cd00060">
    <property type="entry name" value="FHA"/>
    <property type="match status" value="1"/>
</dbReference>
<keyword evidence="1" id="KW-0812">Transmembrane</keyword>
<name>A0A8S0XCR4_9FIRM</name>
<dbReference type="Proteomes" id="UP001071230">
    <property type="component" value="Unassembled WGS sequence"/>
</dbReference>
<evidence type="ECO:0000313" key="4">
    <source>
        <dbReference type="EMBL" id="CEJ06387.1"/>
    </source>
</evidence>
<dbReference type="KEGG" id="aacx:DEACI_3435"/>
<dbReference type="Proteomes" id="UP000836597">
    <property type="component" value="Chromosome"/>
</dbReference>
<dbReference type="RefSeq" id="WP_240986076.1">
    <property type="nucleotide sequence ID" value="NZ_CDGJ01000027.1"/>
</dbReference>
<reference evidence="3" key="2">
    <citation type="submission" date="2020-01" db="EMBL/GenBank/DDBJ databases">
        <authorList>
            <person name="Hornung B."/>
        </authorList>
    </citation>
    <scope>NUCLEOTIDE SEQUENCE</scope>
    <source>
        <strain evidence="3">PacBioINE</strain>
    </source>
</reference>
<dbReference type="Pfam" id="PF00498">
    <property type="entry name" value="FHA"/>
    <property type="match status" value="1"/>
</dbReference>
<dbReference type="InterPro" id="IPR050923">
    <property type="entry name" value="Cell_Proc_Reg/RNA_Proc"/>
</dbReference>
<evidence type="ECO:0000259" key="2">
    <source>
        <dbReference type="PROSITE" id="PS50006"/>
    </source>
</evidence>